<dbReference type="OrthoDB" id="272552at2"/>
<dbReference type="NCBIfam" id="NF047509">
    <property type="entry name" value="Rv3131_FMN_oxido"/>
    <property type="match status" value="1"/>
</dbReference>
<evidence type="ECO:0000313" key="1">
    <source>
        <dbReference type="EMBL" id="AMO22703.1"/>
    </source>
</evidence>
<dbReference type="EMBL" id="CP010951">
    <property type="protein sequence ID" value="AMO22703.1"/>
    <property type="molecule type" value="Genomic_DNA"/>
</dbReference>
<dbReference type="PROSITE" id="PS51257">
    <property type="entry name" value="PROKAR_LIPOPROTEIN"/>
    <property type="match status" value="1"/>
</dbReference>
<keyword evidence="2" id="KW-1185">Reference proteome</keyword>
<dbReference type="Gene3D" id="3.40.109.10">
    <property type="entry name" value="NADH Oxidase"/>
    <property type="match status" value="1"/>
</dbReference>
<protein>
    <submittedName>
        <fullName evidence="1">Twin-arginine translocation pathway signal protein</fullName>
    </submittedName>
</protein>
<dbReference type="AlphaFoldDB" id="A0A127JS31"/>
<sequence>MDRRNFIRIAGGGVVFAAAAGCSSGSSAMPESATVAWREPGAGEADPRRWALAHAILAPHSHNLQSWIADLRTPGEIVLHCDLQRLLPQTDPQARQIMMSHGTFLELLDLAARERGQRAEVVLFPQGEFGPEWPDQRPVARIRLHEAPGIARDPLFTQIPRRRTNREAYAPRQPSAAALQAIAQAAGPGVRVGFAAGDPAELQRHRAIAAEAWRIELQTPRTILESLRWMRIGPSEIAQHRDGLSINEPMVRLADAVGLFDRSRAPAPGSRVTRQQIEDFNAKLQATPSFFWLVTAGNDRRTQVNAGRAYARAQLAATAQGLAMQPLSQALQEYPEQAGPYAAIHALLGAQPLHETVQMWARLGYGPDIAPAPRRGLEAQLLRA</sequence>
<proteinExistence type="predicted"/>
<dbReference type="Proteomes" id="UP000070433">
    <property type="component" value="Chromosome"/>
</dbReference>
<dbReference type="RefSeq" id="WP_061497571.1">
    <property type="nucleotide sequence ID" value="NZ_CP010951.1"/>
</dbReference>
<dbReference type="PATRIC" id="fig|94132.3.peg.1470"/>
<reference evidence="1 2" key="1">
    <citation type="journal article" date="2014" name="Int. J. Syst. Evol. Microbiol.">
        <title>Ramlibacter solisilvae sp. nov., isolated from forest soil, and emended description of the genus Ramlibacter.</title>
        <authorList>
            <person name="Lee H.J."/>
            <person name="Lee S.H."/>
            <person name="Lee S.S."/>
            <person name="Lee J.S."/>
            <person name="Kim Y."/>
            <person name="Kim S.C."/>
            <person name="Jeon C.O."/>
        </authorList>
    </citation>
    <scope>NUCLEOTIDE SEQUENCE [LARGE SCALE GENOMIC DNA]</scope>
    <source>
        <strain evidence="1 2">5-10</strain>
    </source>
</reference>
<name>A0A127JS31_9BURK</name>
<evidence type="ECO:0000313" key="2">
    <source>
        <dbReference type="Proteomes" id="UP000070433"/>
    </source>
</evidence>
<dbReference type="InterPro" id="IPR000415">
    <property type="entry name" value="Nitroreductase-like"/>
</dbReference>
<dbReference type="GO" id="GO:0016491">
    <property type="term" value="F:oxidoreductase activity"/>
    <property type="evidence" value="ECO:0007669"/>
    <property type="project" value="InterPro"/>
</dbReference>
<gene>
    <name evidence="1" type="ORF">UC35_07195</name>
</gene>
<dbReference type="SUPFAM" id="SSF55469">
    <property type="entry name" value="FMN-dependent nitroreductase-like"/>
    <property type="match status" value="1"/>
</dbReference>
<organism evidence="1 2">
    <name type="scientific">Ramlibacter tataouinensis</name>
    <dbReference type="NCBI Taxonomy" id="94132"/>
    <lineage>
        <taxon>Bacteria</taxon>
        <taxon>Pseudomonadati</taxon>
        <taxon>Pseudomonadota</taxon>
        <taxon>Betaproteobacteria</taxon>
        <taxon>Burkholderiales</taxon>
        <taxon>Comamonadaceae</taxon>
        <taxon>Ramlibacter</taxon>
    </lineage>
</organism>
<accession>A0A127JS31</accession>